<proteinExistence type="predicted"/>
<evidence type="ECO:0000313" key="2">
    <source>
        <dbReference type="EnsemblMetazoa" id="SMAR002287-PA"/>
    </source>
</evidence>
<sequence>FWIGLKNDLPEAIDYFAVSHRKPENWFWISNNHAVPLTGFTNWCAGHELNHTGPTIGWDLCIAQVNWGECWMAFDCDLYRDTGHGFACEYRDPPKQILSFPETIDKLEFGDHKYTFYNKLDVSWNEASDRCGHNLHELVSIESEAEFKFITDEVEKRKTGYWIGLSGRIKNVDTKEVSWTWLTNFDTSDVNKINYFYNWCSPDKSKQSEQALCSFITGDELCWQPWDCDVEDGLANGFICESENIQDNLV</sequence>
<accession>T1IMS4</accession>
<dbReference type="PROSITE" id="PS50041">
    <property type="entry name" value="C_TYPE_LECTIN_2"/>
    <property type="match status" value="1"/>
</dbReference>
<dbReference type="SUPFAM" id="SSF56436">
    <property type="entry name" value="C-type lectin-like"/>
    <property type="match status" value="1"/>
</dbReference>
<dbReference type="InterPro" id="IPR016186">
    <property type="entry name" value="C-type_lectin-like/link_sf"/>
</dbReference>
<dbReference type="EMBL" id="JH431094">
    <property type="status" value="NOT_ANNOTATED_CDS"/>
    <property type="molecule type" value="Genomic_DNA"/>
</dbReference>
<evidence type="ECO:0000313" key="3">
    <source>
        <dbReference type="Proteomes" id="UP000014500"/>
    </source>
</evidence>
<dbReference type="Pfam" id="PF00059">
    <property type="entry name" value="Lectin_C"/>
    <property type="match status" value="1"/>
</dbReference>
<dbReference type="InterPro" id="IPR016187">
    <property type="entry name" value="CTDL_fold"/>
</dbReference>
<dbReference type="Gene3D" id="3.10.100.10">
    <property type="entry name" value="Mannose-Binding Protein A, subunit A"/>
    <property type="match status" value="1"/>
</dbReference>
<evidence type="ECO:0000259" key="1">
    <source>
        <dbReference type="PROSITE" id="PS50041"/>
    </source>
</evidence>
<dbReference type="EnsemblMetazoa" id="SMAR002287-RA">
    <property type="protein sequence ID" value="SMAR002287-PA"/>
    <property type="gene ID" value="SMAR002287"/>
</dbReference>
<reference evidence="3" key="1">
    <citation type="submission" date="2011-05" db="EMBL/GenBank/DDBJ databases">
        <authorList>
            <person name="Richards S.R."/>
            <person name="Qu J."/>
            <person name="Jiang H."/>
            <person name="Jhangiani S.N."/>
            <person name="Agravi P."/>
            <person name="Goodspeed R."/>
            <person name="Gross S."/>
            <person name="Mandapat C."/>
            <person name="Jackson L."/>
            <person name="Mathew T."/>
            <person name="Pu L."/>
            <person name="Thornton R."/>
            <person name="Saada N."/>
            <person name="Wilczek-Boney K.B."/>
            <person name="Lee S."/>
            <person name="Kovar C."/>
            <person name="Wu Y."/>
            <person name="Scherer S.E."/>
            <person name="Worley K.C."/>
            <person name="Muzny D.M."/>
            <person name="Gibbs R."/>
        </authorList>
    </citation>
    <scope>NUCLEOTIDE SEQUENCE</scope>
    <source>
        <strain evidence="3">Brora</strain>
    </source>
</reference>
<name>T1IMS4_STRMM</name>
<keyword evidence="3" id="KW-1185">Reference proteome</keyword>
<dbReference type="HOGENOM" id="CLU_1113731_0_0_1"/>
<dbReference type="InterPro" id="IPR001304">
    <property type="entry name" value="C-type_lectin-like"/>
</dbReference>
<protein>
    <recommendedName>
        <fullName evidence="1">C-type lectin domain-containing protein</fullName>
    </recommendedName>
</protein>
<dbReference type="SMART" id="SM00034">
    <property type="entry name" value="CLECT"/>
    <property type="match status" value="1"/>
</dbReference>
<dbReference type="STRING" id="126957.T1IMS4"/>
<dbReference type="Proteomes" id="UP000014500">
    <property type="component" value="Unassembled WGS sequence"/>
</dbReference>
<dbReference type="AlphaFoldDB" id="T1IMS4"/>
<organism evidence="2 3">
    <name type="scientific">Strigamia maritima</name>
    <name type="common">European centipede</name>
    <name type="synonym">Geophilus maritimus</name>
    <dbReference type="NCBI Taxonomy" id="126957"/>
    <lineage>
        <taxon>Eukaryota</taxon>
        <taxon>Metazoa</taxon>
        <taxon>Ecdysozoa</taxon>
        <taxon>Arthropoda</taxon>
        <taxon>Myriapoda</taxon>
        <taxon>Chilopoda</taxon>
        <taxon>Pleurostigmophora</taxon>
        <taxon>Geophilomorpha</taxon>
        <taxon>Linotaeniidae</taxon>
        <taxon>Strigamia</taxon>
    </lineage>
</organism>
<reference evidence="2" key="2">
    <citation type="submission" date="2015-02" db="UniProtKB">
        <authorList>
            <consortium name="EnsemblMetazoa"/>
        </authorList>
    </citation>
    <scope>IDENTIFICATION</scope>
</reference>
<dbReference type="CDD" id="cd00037">
    <property type="entry name" value="CLECT"/>
    <property type="match status" value="1"/>
</dbReference>
<feature type="domain" description="C-type lectin" evidence="1">
    <location>
        <begin position="109"/>
        <end position="229"/>
    </location>
</feature>
<dbReference type="PhylomeDB" id="T1IMS4"/>